<sequence length="112" mass="13423">MAYYSRWKFNLCQIRRDTHNFDIINHQHERTSRFLQISGEEETHEFYQPLTAAFEEARCLIDSKVERLDQFLKSCKEKFGKSVHEDHQKKKAAKNAKKARKNQNNKLYFKAG</sequence>
<proteinExistence type="predicted"/>
<dbReference type="AlphaFoldDB" id="A0A6S7GJ38"/>
<evidence type="ECO:0000256" key="1">
    <source>
        <dbReference type="SAM" id="MobiDB-lite"/>
    </source>
</evidence>
<protein>
    <submittedName>
        <fullName evidence="2">Uncharacterized protein</fullName>
    </submittedName>
</protein>
<comment type="caution">
    <text evidence="2">The sequence shown here is derived from an EMBL/GenBank/DDBJ whole genome shotgun (WGS) entry which is preliminary data.</text>
</comment>
<evidence type="ECO:0000313" key="2">
    <source>
        <dbReference type="EMBL" id="CAB3989136.1"/>
    </source>
</evidence>
<evidence type="ECO:0000313" key="3">
    <source>
        <dbReference type="Proteomes" id="UP001152795"/>
    </source>
</evidence>
<accession>A0A6S7GJ38</accession>
<feature type="compositionally biased region" description="Basic residues" evidence="1">
    <location>
        <begin position="89"/>
        <end position="103"/>
    </location>
</feature>
<reference evidence="2" key="1">
    <citation type="submission" date="2020-04" db="EMBL/GenBank/DDBJ databases">
        <authorList>
            <person name="Alioto T."/>
            <person name="Alioto T."/>
            <person name="Gomez Garrido J."/>
        </authorList>
    </citation>
    <scope>NUCLEOTIDE SEQUENCE</scope>
    <source>
        <strain evidence="2">A484AB</strain>
    </source>
</reference>
<dbReference type="EMBL" id="CACRXK020001435">
    <property type="protein sequence ID" value="CAB3989136.1"/>
    <property type="molecule type" value="Genomic_DNA"/>
</dbReference>
<gene>
    <name evidence="2" type="ORF">PACLA_8A014466</name>
</gene>
<dbReference type="Proteomes" id="UP001152795">
    <property type="component" value="Unassembled WGS sequence"/>
</dbReference>
<feature type="region of interest" description="Disordered" evidence="1">
    <location>
        <begin position="83"/>
        <end position="112"/>
    </location>
</feature>
<name>A0A6S7GJ38_PARCT</name>
<organism evidence="2 3">
    <name type="scientific">Paramuricea clavata</name>
    <name type="common">Red gorgonian</name>
    <name type="synonym">Violescent sea-whip</name>
    <dbReference type="NCBI Taxonomy" id="317549"/>
    <lineage>
        <taxon>Eukaryota</taxon>
        <taxon>Metazoa</taxon>
        <taxon>Cnidaria</taxon>
        <taxon>Anthozoa</taxon>
        <taxon>Octocorallia</taxon>
        <taxon>Malacalcyonacea</taxon>
        <taxon>Plexauridae</taxon>
        <taxon>Paramuricea</taxon>
    </lineage>
</organism>
<keyword evidence="3" id="KW-1185">Reference proteome</keyword>